<evidence type="ECO:0000256" key="2">
    <source>
        <dbReference type="SAM" id="MobiDB-lite"/>
    </source>
</evidence>
<dbReference type="EMBL" id="VSSQ01000009">
    <property type="protein sequence ID" value="MPL59244.1"/>
    <property type="molecule type" value="Genomic_DNA"/>
</dbReference>
<protein>
    <recommendedName>
        <fullName evidence="4">Sortase A</fullName>
    </recommendedName>
</protein>
<organism evidence="3">
    <name type="scientific">bioreactor metagenome</name>
    <dbReference type="NCBI Taxonomy" id="1076179"/>
    <lineage>
        <taxon>unclassified sequences</taxon>
        <taxon>metagenomes</taxon>
        <taxon>ecological metagenomes</taxon>
    </lineage>
</organism>
<dbReference type="CDD" id="cd06166">
    <property type="entry name" value="Sortase_D_2"/>
    <property type="match status" value="1"/>
</dbReference>
<name>A0A644SX97_9ZZZZ</name>
<dbReference type="SUPFAM" id="SSF63817">
    <property type="entry name" value="Sortase"/>
    <property type="match status" value="1"/>
</dbReference>
<dbReference type="InterPro" id="IPR042000">
    <property type="entry name" value="Sortase_D_2"/>
</dbReference>
<dbReference type="InterPro" id="IPR023365">
    <property type="entry name" value="Sortase_dom-sf"/>
</dbReference>
<dbReference type="Gene3D" id="2.40.260.10">
    <property type="entry name" value="Sortase"/>
    <property type="match status" value="1"/>
</dbReference>
<sequence>MSKKISSIIFIVAGLTLLAYPKAAEMHSTYLQKKLVSEWQAALAAVDQGERAADPAPDQDAEESSPAKESPGDLPEEFITPEEKDRQDYIHDTMEGMLKIEKIGLELPILKGVTEANLDLSVAHMENTGNMGEPGNYAIAGHRSHTYGRQFNRLEEVNPGDRLEVTDGKTTYTYTVTQKLYVDPTETYVLNSNKDISEITLITCHPMINPTHRLIIKGVLGG</sequence>
<dbReference type="NCBIfam" id="TIGR01076">
    <property type="entry name" value="sortase_fam"/>
    <property type="match status" value="1"/>
</dbReference>
<keyword evidence="1" id="KW-0378">Hydrolase</keyword>
<evidence type="ECO:0000313" key="3">
    <source>
        <dbReference type="EMBL" id="MPL59244.1"/>
    </source>
</evidence>
<gene>
    <name evidence="3" type="ORF">SDC9_04792</name>
</gene>
<dbReference type="Pfam" id="PF04203">
    <property type="entry name" value="Sortase"/>
    <property type="match status" value="1"/>
</dbReference>
<comment type="caution">
    <text evidence="3">The sequence shown here is derived from an EMBL/GenBank/DDBJ whole genome shotgun (WGS) entry which is preliminary data.</text>
</comment>
<accession>A0A644SX97</accession>
<evidence type="ECO:0000256" key="1">
    <source>
        <dbReference type="ARBA" id="ARBA00022801"/>
    </source>
</evidence>
<dbReference type="InterPro" id="IPR005754">
    <property type="entry name" value="Sortase"/>
</dbReference>
<evidence type="ECO:0008006" key="4">
    <source>
        <dbReference type="Google" id="ProtNLM"/>
    </source>
</evidence>
<dbReference type="AlphaFoldDB" id="A0A644SX97"/>
<feature type="region of interest" description="Disordered" evidence="2">
    <location>
        <begin position="47"/>
        <end position="86"/>
    </location>
</feature>
<proteinExistence type="predicted"/>
<dbReference type="GO" id="GO:0016787">
    <property type="term" value="F:hydrolase activity"/>
    <property type="evidence" value="ECO:0007669"/>
    <property type="project" value="UniProtKB-KW"/>
</dbReference>
<reference evidence="3" key="1">
    <citation type="submission" date="2019-08" db="EMBL/GenBank/DDBJ databases">
        <authorList>
            <person name="Kucharzyk K."/>
            <person name="Murdoch R.W."/>
            <person name="Higgins S."/>
            <person name="Loffler F."/>
        </authorList>
    </citation>
    <scope>NUCLEOTIDE SEQUENCE</scope>
</reference>